<dbReference type="AlphaFoldDB" id="A0A452XSJ3"/>
<dbReference type="PANTHER" id="PTHR45707">
    <property type="entry name" value="C2 CALCIUM/LIPID-BINDING PLANT PHOSPHORIBOSYLTRANSFERASE FAMILY PROTEIN"/>
    <property type="match status" value="1"/>
</dbReference>
<reference evidence="1" key="5">
    <citation type="journal article" date="2021" name="G3 (Bethesda)">
        <title>Aegilops tauschii genome assembly Aet v5.0 features greater sequence contiguity and improved annotation.</title>
        <authorList>
            <person name="Wang L."/>
            <person name="Zhu T."/>
            <person name="Rodriguez J.C."/>
            <person name="Deal K.R."/>
            <person name="Dubcovsky J."/>
            <person name="McGuire P.E."/>
            <person name="Lux T."/>
            <person name="Spannagl M."/>
            <person name="Mayer K.F.X."/>
            <person name="Baldrich P."/>
            <person name="Meyers B.C."/>
            <person name="Huo N."/>
            <person name="Gu Y.Q."/>
            <person name="Zhou H."/>
            <person name="Devos K.M."/>
            <person name="Bennetzen J.L."/>
            <person name="Unver T."/>
            <person name="Budak H."/>
            <person name="Gulick P.J."/>
            <person name="Galiba G."/>
            <person name="Kalapos B."/>
            <person name="Nelson D.R."/>
            <person name="Li P."/>
            <person name="You F.M."/>
            <person name="Luo M.C."/>
            <person name="Dvorak J."/>
        </authorList>
    </citation>
    <scope>NUCLEOTIDE SEQUENCE [LARGE SCALE GENOMIC DNA]</scope>
    <source>
        <strain evidence="1">cv. AL8/78</strain>
    </source>
</reference>
<name>A0A452XSJ3_AEGTS</name>
<sequence length="57" mass="6422">MDQPELEVSEIDELERVVGDAGAKARRLELSLLERITNRFSDERRIGSGGFGEVYLV</sequence>
<keyword evidence="2" id="KW-1185">Reference proteome</keyword>
<dbReference type="Gramene" id="AET1Gv20142700.31">
    <property type="protein sequence ID" value="AET1Gv20142700.31"/>
    <property type="gene ID" value="AET1Gv20142700"/>
</dbReference>
<evidence type="ECO:0000313" key="2">
    <source>
        <dbReference type="Proteomes" id="UP000015105"/>
    </source>
</evidence>
<dbReference type="Gene3D" id="3.30.200.20">
    <property type="entry name" value="Phosphorylase Kinase, domain 1"/>
    <property type="match status" value="1"/>
</dbReference>
<dbReference type="InterPro" id="IPR011009">
    <property type="entry name" value="Kinase-like_dom_sf"/>
</dbReference>
<dbReference type="Proteomes" id="UP000015105">
    <property type="component" value="Chromosome 1D"/>
</dbReference>
<proteinExistence type="predicted"/>
<protein>
    <recommendedName>
        <fullName evidence="3">Protein kinase domain-containing protein</fullName>
    </recommendedName>
</protein>
<reference evidence="2" key="1">
    <citation type="journal article" date="2014" name="Science">
        <title>Ancient hybridizations among the ancestral genomes of bread wheat.</title>
        <authorList>
            <consortium name="International Wheat Genome Sequencing Consortium,"/>
            <person name="Marcussen T."/>
            <person name="Sandve S.R."/>
            <person name="Heier L."/>
            <person name="Spannagl M."/>
            <person name="Pfeifer M."/>
            <person name="Jakobsen K.S."/>
            <person name="Wulff B.B."/>
            <person name="Steuernagel B."/>
            <person name="Mayer K.F."/>
            <person name="Olsen O.A."/>
        </authorList>
    </citation>
    <scope>NUCLEOTIDE SEQUENCE [LARGE SCALE GENOMIC DNA]</scope>
    <source>
        <strain evidence="2">cv. AL8/78</strain>
    </source>
</reference>
<reference evidence="2" key="2">
    <citation type="journal article" date="2017" name="Nat. Plants">
        <title>The Aegilops tauschii genome reveals multiple impacts of transposons.</title>
        <authorList>
            <person name="Zhao G."/>
            <person name="Zou C."/>
            <person name="Li K."/>
            <person name="Wang K."/>
            <person name="Li T."/>
            <person name="Gao L."/>
            <person name="Zhang X."/>
            <person name="Wang H."/>
            <person name="Yang Z."/>
            <person name="Liu X."/>
            <person name="Jiang W."/>
            <person name="Mao L."/>
            <person name="Kong X."/>
            <person name="Jiao Y."/>
            <person name="Jia J."/>
        </authorList>
    </citation>
    <scope>NUCLEOTIDE SEQUENCE [LARGE SCALE GENOMIC DNA]</scope>
    <source>
        <strain evidence="2">cv. AL8/78</strain>
    </source>
</reference>
<dbReference type="EnsemblPlants" id="AET1Gv20142700.31">
    <property type="protein sequence ID" value="AET1Gv20142700.31"/>
    <property type="gene ID" value="AET1Gv20142700"/>
</dbReference>
<evidence type="ECO:0008006" key="3">
    <source>
        <dbReference type="Google" id="ProtNLM"/>
    </source>
</evidence>
<reference evidence="1" key="4">
    <citation type="submission" date="2019-03" db="UniProtKB">
        <authorList>
            <consortium name="EnsemblPlants"/>
        </authorList>
    </citation>
    <scope>IDENTIFICATION</scope>
</reference>
<organism evidence="1 2">
    <name type="scientific">Aegilops tauschii subsp. strangulata</name>
    <name type="common">Goatgrass</name>
    <dbReference type="NCBI Taxonomy" id="200361"/>
    <lineage>
        <taxon>Eukaryota</taxon>
        <taxon>Viridiplantae</taxon>
        <taxon>Streptophyta</taxon>
        <taxon>Embryophyta</taxon>
        <taxon>Tracheophyta</taxon>
        <taxon>Spermatophyta</taxon>
        <taxon>Magnoliopsida</taxon>
        <taxon>Liliopsida</taxon>
        <taxon>Poales</taxon>
        <taxon>Poaceae</taxon>
        <taxon>BOP clade</taxon>
        <taxon>Pooideae</taxon>
        <taxon>Triticodae</taxon>
        <taxon>Triticeae</taxon>
        <taxon>Triticinae</taxon>
        <taxon>Aegilops</taxon>
    </lineage>
</organism>
<dbReference type="SUPFAM" id="SSF56112">
    <property type="entry name" value="Protein kinase-like (PK-like)"/>
    <property type="match status" value="1"/>
</dbReference>
<accession>A0A452XSJ3</accession>
<evidence type="ECO:0000313" key="1">
    <source>
        <dbReference type="EnsemblPlants" id="AET1Gv20142700.31"/>
    </source>
</evidence>
<reference evidence="1" key="3">
    <citation type="journal article" date="2017" name="Nature">
        <title>Genome sequence of the progenitor of the wheat D genome Aegilops tauschii.</title>
        <authorList>
            <person name="Luo M.C."/>
            <person name="Gu Y.Q."/>
            <person name="Puiu D."/>
            <person name="Wang H."/>
            <person name="Twardziok S.O."/>
            <person name="Deal K.R."/>
            <person name="Huo N."/>
            <person name="Zhu T."/>
            <person name="Wang L."/>
            <person name="Wang Y."/>
            <person name="McGuire P.E."/>
            <person name="Liu S."/>
            <person name="Long H."/>
            <person name="Ramasamy R.K."/>
            <person name="Rodriguez J.C."/>
            <person name="Van S.L."/>
            <person name="Yuan L."/>
            <person name="Wang Z."/>
            <person name="Xia Z."/>
            <person name="Xiao L."/>
            <person name="Anderson O.D."/>
            <person name="Ouyang S."/>
            <person name="Liang Y."/>
            <person name="Zimin A.V."/>
            <person name="Pertea G."/>
            <person name="Qi P."/>
            <person name="Bennetzen J.L."/>
            <person name="Dai X."/>
            <person name="Dawson M.W."/>
            <person name="Muller H.G."/>
            <person name="Kugler K."/>
            <person name="Rivarola-Duarte L."/>
            <person name="Spannagl M."/>
            <person name="Mayer K.F.X."/>
            <person name="Lu F.H."/>
            <person name="Bevan M.W."/>
            <person name="Leroy P."/>
            <person name="Li P."/>
            <person name="You F.M."/>
            <person name="Sun Q."/>
            <person name="Liu Z."/>
            <person name="Lyons E."/>
            <person name="Wicker T."/>
            <person name="Salzberg S.L."/>
            <person name="Devos K.M."/>
            <person name="Dvorak J."/>
        </authorList>
    </citation>
    <scope>NUCLEOTIDE SEQUENCE [LARGE SCALE GENOMIC DNA]</scope>
    <source>
        <strain evidence="1">cv. AL8/78</strain>
    </source>
</reference>